<evidence type="ECO:0000313" key="2">
    <source>
        <dbReference type="EMBL" id="MFD2598140.1"/>
    </source>
</evidence>
<comment type="caution">
    <text evidence="2">The sequence shown here is derived from an EMBL/GenBank/DDBJ whole genome shotgun (WGS) entry which is preliminary data.</text>
</comment>
<dbReference type="Proteomes" id="UP001597393">
    <property type="component" value="Unassembled WGS sequence"/>
</dbReference>
<dbReference type="PANTHER" id="PTHR43736:SF4">
    <property type="entry name" value="SLR1690 PROTEIN"/>
    <property type="match status" value="1"/>
</dbReference>
<dbReference type="InterPro" id="IPR036390">
    <property type="entry name" value="WH_DNA-bd_sf"/>
</dbReference>
<dbReference type="InterPro" id="IPR054105">
    <property type="entry name" value="WHD_NrtR"/>
</dbReference>
<dbReference type="Pfam" id="PF21906">
    <property type="entry name" value="WHD_NrtR"/>
    <property type="match status" value="1"/>
</dbReference>
<dbReference type="CDD" id="cd18873">
    <property type="entry name" value="NUDIX_NadM_like"/>
    <property type="match status" value="1"/>
</dbReference>
<dbReference type="SUPFAM" id="SSF55811">
    <property type="entry name" value="Nudix"/>
    <property type="match status" value="1"/>
</dbReference>
<organism evidence="2 3">
    <name type="scientific">Sphingobacterium corticis</name>
    <dbReference type="NCBI Taxonomy" id="1812823"/>
    <lineage>
        <taxon>Bacteria</taxon>
        <taxon>Pseudomonadati</taxon>
        <taxon>Bacteroidota</taxon>
        <taxon>Sphingobacteriia</taxon>
        <taxon>Sphingobacteriales</taxon>
        <taxon>Sphingobacteriaceae</taxon>
        <taxon>Sphingobacterium</taxon>
    </lineage>
</organism>
<protein>
    <submittedName>
        <fullName evidence="2">NUDIX domain-containing protein</fullName>
    </submittedName>
</protein>
<keyword evidence="3" id="KW-1185">Reference proteome</keyword>
<evidence type="ECO:0000313" key="3">
    <source>
        <dbReference type="Proteomes" id="UP001597393"/>
    </source>
</evidence>
<evidence type="ECO:0000259" key="1">
    <source>
        <dbReference type="PROSITE" id="PS51462"/>
    </source>
</evidence>
<gene>
    <name evidence="2" type="ORF">ACFSQ3_04170</name>
</gene>
<dbReference type="RefSeq" id="WP_380867785.1">
    <property type="nucleotide sequence ID" value="NZ_JBHUMA010000004.1"/>
</dbReference>
<dbReference type="Gene3D" id="3.90.79.10">
    <property type="entry name" value="Nucleoside Triphosphate Pyrophosphohydrolase"/>
    <property type="match status" value="1"/>
</dbReference>
<dbReference type="Pfam" id="PF00293">
    <property type="entry name" value="NUDIX"/>
    <property type="match status" value="1"/>
</dbReference>
<dbReference type="SUPFAM" id="SSF46785">
    <property type="entry name" value="Winged helix' DNA-binding domain"/>
    <property type="match status" value="1"/>
</dbReference>
<dbReference type="Gene3D" id="1.10.10.10">
    <property type="entry name" value="Winged helix-like DNA-binding domain superfamily/Winged helix DNA-binding domain"/>
    <property type="match status" value="1"/>
</dbReference>
<dbReference type="InterPro" id="IPR036388">
    <property type="entry name" value="WH-like_DNA-bd_sf"/>
</dbReference>
<accession>A0ABW5NI89</accession>
<dbReference type="InterPro" id="IPR015797">
    <property type="entry name" value="NUDIX_hydrolase-like_dom_sf"/>
</dbReference>
<feature type="domain" description="Nudix hydrolase" evidence="1">
    <location>
        <begin position="9"/>
        <end position="142"/>
    </location>
</feature>
<dbReference type="PANTHER" id="PTHR43736">
    <property type="entry name" value="ADP-RIBOSE PYROPHOSPHATASE"/>
    <property type="match status" value="1"/>
</dbReference>
<reference evidence="3" key="1">
    <citation type="journal article" date="2019" name="Int. J. Syst. Evol. Microbiol.">
        <title>The Global Catalogue of Microorganisms (GCM) 10K type strain sequencing project: providing services to taxonomists for standard genome sequencing and annotation.</title>
        <authorList>
            <consortium name="The Broad Institute Genomics Platform"/>
            <consortium name="The Broad Institute Genome Sequencing Center for Infectious Disease"/>
            <person name="Wu L."/>
            <person name="Ma J."/>
        </authorList>
    </citation>
    <scope>NUCLEOTIDE SEQUENCE [LARGE SCALE GENOMIC DNA]</scope>
    <source>
        <strain evidence="3">KCTC 42248</strain>
    </source>
</reference>
<name>A0ABW5NI89_9SPHI</name>
<dbReference type="PROSITE" id="PS51462">
    <property type="entry name" value="NUDIX"/>
    <property type="match status" value="1"/>
</dbReference>
<proteinExistence type="predicted"/>
<sequence length="230" mass="26460">MAKYAEKHRVLVAVDCIIFGFDGAELKLLVVQRALEPQIGSWSLMGGFIQEGEDPNDAASRVLYTLTGLEDVYMEQLSVFGKPKRDPVERAISVAYSALINIKEYEAQLNDAYRAEWISLKDVPPLIFDHDEMVRAAKQQLRYKAALHPILFELLPEKFTIPQIMALYEQVYNVELDKRNFMRKLLSTGLLVKQADKDKEGSRKGAFYYKLDQETYKDKFSSFLHFIPQP</sequence>
<dbReference type="InterPro" id="IPR000086">
    <property type="entry name" value="NUDIX_hydrolase_dom"/>
</dbReference>
<dbReference type="EMBL" id="JBHUMA010000004">
    <property type="protein sequence ID" value="MFD2598140.1"/>
    <property type="molecule type" value="Genomic_DNA"/>
</dbReference>